<sequence length="47" mass="4959">MISTLDDIAVLLSTPSGKVTTMRWASYSGTAAVTGHSDHRPELADTP</sequence>
<organism evidence="1">
    <name type="scientific">uncultured Thermomicrobiales bacterium</name>
    <dbReference type="NCBI Taxonomy" id="1645740"/>
    <lineage>
        <taxon>Bacteria</taxon>
        <taxon>Pseudomonadati</taxon>
        <taxon>Thermomicrobiota</taxon>
        <taxon>Thermomicrobia</taxon>
        <taxon>Thermomicrobiales</taxon>
        <taxon>environmental samples</taxon>
    </lineage>
</organism>
<dbReference type="AlphaFoldDB" id="A0A6J4UP47"/>
<proteinExistence type="predicted"/>
<protein>
    <submittedName>
        <fullName evidence="1">Uncharacterized protein</fullName>
    </submittedName>
</protein>
<evidence type="ECO:0000313" key="1">
    <source>
        <dbReference type="EMBL" id="CAA9554447.1"/>
    </source>
</evidence>
<reference evidence="1" key="1">
    <citation type="submission" date="2020-02" db="EMBL/GenBank/DDBJ databases">
        <authorList>
            <person name="Meier V. D."/>
        </authorList>
    </citation>
    <scope>NUCLEOTIDE SEQUENCE</scope>
    <source>
        <strain evidence="1">AVDCRST_MAG87</strain>
    </source>
</reference>
<name>A0A6J4UP47_9BACT</name>
<accession>A0A6J4UP47</accession>
<dbReference type="EMBL" id="CADCWJ010000258">
    <property type="protein sequence ID" value="CAA9554447.1"/>
    <property type="molecule type" value="Genomic_DNA"/>
</dbReference>
<gene>
    <name evidence="1" type="ORF">AVDCRST_MAG87-1104</name>
</gene>